<feature type="domain" description="Amine oxidase" evidence="4">
    <location>
        <begin position="18"/>
        <end position="519"/>
    </location>
</feature>
<evidence type="ECO:0000256" key="1">
    <source>
        <dbReference type="ARBA" id="ARBA00037217"/>
    </source>
</evidence>
<evidence type="ECO:0000313" key="6">
    <source>
        <dbReference type="Proteomes" id="UP000298133"/>
    </source>
</evidence>
<comment type="function">
    <text evidence="1">Probable oxidoreductase that may play a role as regulator of mitochondrial function.</text>
</comment>
<comment type="caution">
    <text evidence="5">The sequence shown here is derived from an EMBL/GenBank/DDBJ whole genome shotgun (WGS) entry which is preliminary data.</text>
</comment>
<dbReference type="Pfam" id="PF01593">
    <property type="entry name" value="Amino_oxidase"/>
    <property type="match status" value="1"/>
</dbReference>
<dbReference type="InterPro" id="IPR036188">
    <property type="entry name" value="FAD/NAD-bd_sf"/>
</dbReference>
<evidence type="ECO:0000259" key="4">
    <source>
        <dbReference type="Pfam" id="PF01593"/>
    </source>
</evidence>
<organism evidence="5 6">
    <name type="scientific">Gammaproteobacteria bacterium LSUCC0057</name>
    <dbReference type="NCBI Taxonomy" id="2559237"/>
    <lineage>
        <taxon>Bacteria</taxon>
        <taxon>Pseudomonadati</taxon>
        <taxon>Pseudomonadota</taxon>
        <taxon>Gammaproteobacteria</taxon>
        <taxon>Cellvibrionales</taxon>
        <taxon>Porticoccaceae</taxon>
        <taxon>SAR92 clade</taxon>
    </lineage>
</organism>
<dbReference type="InterPro" id="IPR002937">
    <property type="entry name" value="Amino_oxidase"/>
</dbReference>
<comment type="subunit">
    <text evidence="2">Interacts with COX5B; this interaction may contribute to localize PYROXD2 to the inner face of the inner mitochondrial membrane.</text>
</comment>
<dbReference type="OrthoDB" id="9774675at2"/>
<evidence type="ECO:0000313" key="5">
    <source>
        <dbReference type="EMBL" id="TFH67771.1"/>
    </source>
</evidence>
<evidence type="ECO:0000256" key="3">
    <source>
        <dbReference type="ARBA" id="ARBA00040298"/>
    </source>
</evidence>
<dbReference type="SUPFAM" id="SSF51905">
    <property type="entry name" value="FAD/NAD(P)-binding domain"/>
    <property type="match status" value="1"/>
</dbReference>
<keyword evidence="6" id="KW-1185">Reference proteome</keyword>
<reference evidence="5 6" key="1">
    <citation type="submission" date="2019-03" db="EMBL/GenBank/DDBJ databases">
        <title>Draft genome of Gammaproteobacteria bacterium LSUCC0057, a member of the SAR92 clade.</title>
        <authorList>
            <person name="Lanclos V.C."/>
            <person name="Doiron C."/>
            <person name="Henson M.W."/>
            <person name="Thrash J.C."/>
        </authorList>
    </citation>
    <scope>NUCLEOTIDE SEQUENCE [LARGE SCALE GENOMIC DNA]</scope>
    <source>
        <strain evidence="5 6">LSUCC0057</strain>
    </source>
</reference>
<name>A0A4Y8UHY0_9GAMM</name>
<dbReference type="Gene3D" id="3.50.50.60">
    <property type="entry name" value="FAD/NAD(P)-binding domain"/>
    <property type="match status" value="2"/>
</dbReference>
<accession>A0A4Y8UHY0</accession>
<dbReference type="EMBL" id="SPIA01000002">
    <property type="protein sequence ID" value="TFH67771.1"/>
    <property type="molecule type" value="Genomic_DNA"/>
</dbReference>
<protein>
    <recommendedName>
        <fullName evidence="3">Pyridine nucleotide-disulfide oxidoreductase domain-containing protein 2</fullName>
    </recommendedName>
</protein>
<proteinExistence type="predicted"/>
<evidence type="ECO:0000256" key="2">
    <source>
        <dbReference type="ARBA" id="ARBA00038825"/>
    </source>
</evidence>
<dbReference type="PANTHER" id="PTHR10668:SF103">
    <property type="entry name" value="PYRIDINE NUCLEOTIDE-DISULFIDE OXIDOREDUCTASE DOMAIN-CONTAINING PROTEIN 2"/>
    <property type="match status" value="1"/>
</dbReference>
<dbReference type="AlphaFoldDB" id="A0A4Y8UHY0"/>
<sequence>MSESESYDVVIVGGGHNGLVAGCYLGAQGKSVLVVEALDKAGGMCNSGYTLAGAPQHMIHPCALDLMSLRAHPMVPEELQLERHGFVHKPMKPGYVYLHPNGESIIFGATAEETAAEFRRYSERDAEEFLKLMELVNVFVDLALPQMRVDPTQFNFGAKLQSLGVLLRNLKLKSDLMALISSPAYTSIMERFEHEMCQSALSCLLGAAGPIINEGSGIYFALLGLLHRFGLGRSIGGMQVLSNSIVSRLNEVGGELLLSTRVEEIVAEQGKVTGVRLAGGRFIAAKAVIGAIHPKPALEMVTSGALERKLLTRVALAPTNSHGAAPMKIDLALNRQVTYAHHEAKRSDGASLRRSGIMFGTAESVVDNFRCAARGEVSKLPYQWMTIPTGMDPSQAPQDQDVVYLYPIAVPLEPREGWDAIREQVGQAMVEQAAEFVPGLKEAEIARQVTVPPDWEEKYNVPNGCVVHIDTLPSRSGAMRPAPGLGGELPVKGLYLGGAGTAPGGGVNGLPGRITAQRVLRFLGK</sequence>
<dbReference type="PANTHER" id="PTHR10668">
    <property type="entry name" value="PHYTOENE DEHYDROGENASE"/>
    <property type="match status" value="1"/>
</dbReference>
<dbReference type="Proteomes" id="UP000298133">
    <property type="component" value="Unassembled WGS sequence"/>
</dbReference>
<gene>
    <name evidence="5" type="ORF">E3W66_05845</name>
</gene>
<dbReference type="GO" id="GO:0016491">
    <property type="term" value="F:oxidoreductase activity"/>
    <property type="evidence" value="ECO:0007669"/>
    <property type="project" value="InterPro"/>
</dbReference>